<gene>
    <name evidence="2" type="ORF">BLNAU_4110</name>
</gene>
<comment type="caution">
    <text evidence="2">The sequence shown here is derived from an EMBL/GenBank/DDBJ whole genome shotgun (WGS) entry which is preliminary data.</text>
</comment>
<name>A0ABQ9YB72_9EUKA</name>
<reference evidence="2 3" key="1">
    <citation type="journal article" date="2022" name="bioRxiv">
        <title>Genomics of Preaxostyla Flagellates Illuminates Evolutionary Transitions and the Path Towards Mitochondrial Loss.</title>
        <authorList>
            <person name="Novak L.V.F."/>
            <person name="Treitli S.C."/>
            <person name="Pyrih J."/>
            <person name="Halakuc P."/>
            <person name="Pipaliya S.V."/>
            <person name="Vacek V."/>
            <person name="Brzon O."/>
            <person name="Soukal P."/>
            <person name="Eme L."/>
            <person name="Dacks J.B."/>
            <person name="Karnkowska A."/>
            <person name="Elias M."/>
            <person name="Hampl V."/>
        </authorList>
    </citation>
    <scope>NUCLEOTIDE SEQUENCE [LARGE SCALE GENOMIC DNA]</scope>
    <source>
        <strain evidence="2">NAU3</strain>
        <tissue evidence="2">Gut</tissue>
    </source>
</reference>
<keyword evidence="3" id="KW-1185">Reference proteome</keyword>
<feature type="region of interest" description="Disordered" evidence="1">
    <location>
        <begin position="1"/>
        <end position="36"/>
    </location>
</feature>
<proteinExistence type="predicted"/>
<organism evidence="2 3">
    <name type="scientific">Blattamonas nauphoetae</name>
    <dbReference type="NCBI Taxonomy" id="2049346"/>
    <lineage>
        <taxon>Eukaryota</taxon>
        <taxon>Metamonada</taxon>
        <taxon>Preaxostyla</taxon>
        <taxon>Oxymonadida</taxon>
        <taxon>Blattamonas</taxon>
    </lineage>
</organism>
<evidence type="ECO:0000313" key="2">
    <source>
        <dbReference type="EMBL" id="KAK2961023.1"/>
    </source>
</evidence>
<accession>A0ABQ9YB72</accession>
<sequence>MLDWLSIPGPVPTRSSSVNTSTPRSLTDAPNCDQQIQQPNVVSPPISEKPWLTCVTLKNIPTNVTFEKISRLLSHLGTVSAVYLLSQQMSNTMLSPQSPAIPYQPPCQWKASASTDICTAVVSFVDSTITENVNITSKCLHIKRRKVLLYHTNESTYLAAIHDPATTLLLPPPQTRPSSVPSFSPIIQQKDALSLVLDGIPRFETLLSVLSHFPSFSITSIKILPNTERQCDFQSCILEFPSKNELERCHRHVTRFPPYPTVAVINPPIPAFNLDLVPSPPRLSFFPTLGPLSQSQYSSSIFPRFSSADSLELPFDGLRSQFELALTPLHLSSGLNSSLSGSYFQTSPDPYFSLSLW</sequence>
<evidence type="ECO:0000313" key="3">
    <source>
        <dbReference type="Proteomes" id="UP001281761"/>
    </source>
</evidence>
<evidence type="ECO:0000256" key="1">
    <source>
        <dbReference type="SAM" id="MobiDB-lite"/>
    </source>
</evidence>
<protein>
    <recommendedName>
        <fullName evidence="4">RRM domain-containing protein</fullName>
    </recommendedName>
</protein>
<feature type="compositionally biased region" description="Polar residues" evidence="1">
    <location>
        <begin position="13"/>
        <end position="25"/>
    </location>
</feature>
<evidence type="ECO:0008006" key="4">
    <source>
        <dbReference type="Google" id="ProtNLM"/>
    </source>
</evidence>
<dbReference type="Proteomes" id="UP001281761">
    <property type="component" value="Unassembled WGS sequence"/>
</dbReference>
<dbReference type="EMBL" id="JARBJD010000019">
    <property type="protein sequence ID" value="KAK2961023.1"/>
    <property type="molecule type" value="Genomic_DNA"/>
</dbReference>